<evidence type="ECO:0000313" key="2">
    <source>
        <dbReference type="Proteomes" id="UP000054988"/>
    </source>
</evidence>
<proteinExistence type="predicted"/>
<dbReference type="eggNOG" id="ENOG502SM5A">
    <property type="taxonomic scope" value="Eukaryota"/>
</dbReference>
<name>A0A0W0FTF8_MONRR</name>
<dbReference type="Pfam" id="PF18759">
    <property type="entry name" value="Plavaka"/>
    <property type="match status" value="1"/>
</dbReference>
<organism evidence="1 2">
    <name type="scientific">Moniliophthora roreri</name>
    <name type="common">Frosty pod rot fungus</name>
    <name type="synonym">Monilia roreri</name>
    <dbReference type="NCBI Taxonomy" id="221103"/>
    <lineage>
        <taxon>Eukaryota</taxon>
        <taxon>Fungi</taxon>
        <taxon>Dikarya</taxon>
        <taxon>Basidiomycota</taxon>
        <taxon>Agaricomycotina</taxon>
        <taxon>Agaricomycetes</taxon>
        <taxon>Agaricomycetidae</taxon>
        <taxon>Agaricales</taxon>
        <taxon>Marasmiineae</taxon>
        <taxon>Marasmiaceae</taxon>
        <taxon>Moniliophthora</taxon>
    </lineage>
</organism>
<sequence length="449" mass="51411">MSGMWAWEMVDKLMQDPATHDATKGAMLVPIILRSDKTTVSITTGHQEYHPCYISIGNLTNIACHAHSNSVLPLMFFPILKTNAQEHEKPIFQQFTRQLFHPFTPSFPQGDINDLITPDILHQLIKGIFKDHLVTFIGKLVIKIHGKGPGRKIIKNIDKRISAVPEFPGLRRFYEGRDFSQWTGDDSKALMKVQEEDDTEARELEFDDLSPSHAPKSHVSVWLAAQARGYSSWDLQALTVQINQQTFPRLLHEYLYEQRYLDKADQVSEIPLNRLPEPDGQVTIYHSAIVSCYVPSDDCGREGMYSEIFRSNPHWMKSTPHYDTVLVAMDEGEGSAMNGMAVAQVFCLFLCEYRGQKNQAALVQWFMPRPEPDPDTGLWVVELEYEGSQSQKRPLQIIPLDAIIRPVHLLPVYGKEMLDEDFHYSWALDSFNAYVVNKYASHYLYDFLS</sequence>
<evidence type="ECO:0000313" key="1">
    <source>
        <dbReference type="EMBL" id="KTB39659.1"/>
    </source>
</evidence>
<accession>A0A0W0FTF8</accession>
<dbReference type="AlphaFoldDB" id="A0A0W0FTF8"/>
<comment type="caution">
    <text evidence="1">The sequence shown here is derived from an EMBL/GenBank/DDBJ whole genome shotgun (WGS) entry which is preliminary data.</text>
</comment>
<dbReference type="EMBL" id="LATX01001649">
    <property type="protein sequence ID" value="KTB39659.1"/>
    <property type="molecule type" value="Genomic_DNA"/>
</dbReference>
<dbReference type="Proteomes" id="UP000054988">
    <property type="component" value="Unassembled WGS sequence"/>
</dbReference>
<dbReference type="InterPro" id="IPR041078">
    <property type="entry name" value="Plavaka"/>
</dbReference>
<gene>
    <name evidence="1" type="ORF">WG66_7765</name>
</gene>
<reference evidence="1 2" key="1">
    <citation type="submission" date="2015-12" db="EMBL/GenBank/DDBJ databases">
        <title>Draft genome sequence of Moniliophthora roreri, the causal agent of frosty pod rot of cacao.</title>
        <authorList>
            <person name="Aime M.C."/>
            <person name="Diaz-Valderrama J.R."/>
            <person name="Kijpornyongpan T."/>
            <person name="Phillips-Mora W."/>
        </authorList>
    </citation>
    <scope>NUCLEOTIDE SEQUENCE [LARGE SCALE GENOMIC DNA]</scope>
    <source>
        <strain evidence="1 2">MCA 2952</strain>
    </source>
</reference>
<protein>
    <submittedName>
        <fullName evidence="1">Uncharacterized protein</fullName>
    </submittedName>
</protein>